<dbReference type="Pfam" id="PF13181">
    <property type="entry name" value="TPR_8"/>
    <property type="match status" value="2"/>
</dbReference>
<dbReference type="InterPro" id="IPR011990">
    <property type="entry name" value="TPR-like_helical_dom_sf"/>
</dbReference>
<dbReference type="InterPro" id="IPR017046">
    <property type="entry name" value="Prenylcysteine_Oxase1"/>
</dbReference>
<feature type="repeat" description="TPR" evidence="8">
    <location>
        <begin position="572"/>
        <end position="605"/>
    </location>
</feature>
<dbReference type="AlphaFoldDB" id="A0A498SC23"/>
<name>A0A498SC23_ACAVI</name>
<keyword evidence="6" id="KW-0560">Oxidoreductase</keyword>
<keyword evidence="4 9" id="KW-0732">Signal</keyword>
<dbReference type="SUPFAM" id="SSF51905">
    <property type="entry name" value="FAD/NAD(P)-binding domain"/>
    <property type="match status" value="1"/>
</dbReference>
<dbReference type="Pfam" id="PF07156">
    <property type="entry name" value="Prenylcys_lyase"/>
    <property type="match status" value="1"/>
</dbReference>
<evidence type="ECO:0000259" key="10">
    <source>
        <dbReference type="Pfam" id="PF07156"/>
    </source>
</evidence>
<dbReference type="GO" id="GO:0001735">
    <property type="term" value="F:prenylcysteine oxidase activity"/>
    <property type="evidence" value="ECO:0007669"/>
    <property type="project" value="InterPro"/>
</dbReference>
<dbReference type="OrthoDB" id="245563at2759"/>
<dbReference type="Gene3D" id="1.25.40.10">
    <property type="entry name" value="Tetratricopeptide repeat domain"/>
    <property type="match status" value="3"/>
</dbReference>
<dbReference type="InterPro" id="IPR036188">
    <property type="entry name" value="FAD/NAD-bd_sf"/>
</dbReference>
<dbReference type="InterPro" id="IPR010795">
    <property type="entry name" value="Prenylcys_lyase"/>
</dbReference>
<evidence type="ECO:0000313" key="13">
    <source>
        <dbReference type="Proteomes" id="UP000276991"/>
    </source>
</evidence>
<evidence type="ECO:0000256" key="1">
    <source>
        <dbReference type="ARBA" id="ARBA00001974"/>
    </source>
</evidence>
<gene>
    <name evidence="11" type="ORF">NAV_LOCUS3759</name>
    <name evidence="12" type="ORF">NAV_LOCUS4462</name>
</gene>
<feature type="signal peptide" evidence="9">
    <location>
        <begin position="1"/>
        <end position="19"/>
    </location>
</feature>
<organism evidence="12 13">
    <name type="scientific">Acanthocheilonema viteae</name>
    <name type="common">Filarial nematode worm</name>
    <name type="synonym">Dipetalonema viteae</name>
    <dbReference type="NCBI Taxonomy" id="6277"/>
    <lineage>
        <taxon>Eukaryota</taxon>
        <taxon>Metazoa</taxon>
        <taxon>Ecdysozoa</taxon>
        <taxon>Nematoda</taxon>
        <taxon>Chromadorea</taxon>
        <taxon>Rhabditida</taxon>
        <taxon>Spirurina</taxon>
        <taxon>Spiruromorpha</taxon>
        <taxon>Filarioidea</taxon>
        <taxon>Onchocercidae</taxon>
        <taxon>Acanthocheilonema</taxon>
    </lineage>
</organism>
<reference evidence="12 13" key="1">
    <citation type="submission" date="2018-08" db="EMBL/GenBank/DDBJ databases">
        <authorList>
            <person name="Laetsch R D."/>
            <person name="Stevens L."/>
            <person name="Kumar S."/>
            <person name="Blaxter L. M."/>
        </authorList>
    </citation>
    <scope>NUCLEOTIDE SEQUENCE [LARGE SCALE GENOMIC DNA]</scope>
</reference>
<evidence type="ECO:0000256" key="2">
    <source>
        <dbReference type="ARBA" id="ARBA00009967"/>
    </source>
</evidence>
<dbReference type="EMBL" id="UPTC01000504">
    <property type="protein sequence ID" value="VBB28949.1"/>
    <property type="molecule type" value="Genomic_DNA"/>
</dbReference>
<dbReference type="SMART" id="SM00028">
    <property type="entry name" value="TPR"/>
    <property type="match status" value="6"/>
</dbReference>
<evidence type="ECO:0000313" key="12">
    <source>
        <dbReference type="EMBL" id="VBB29664.1"/>
    </source>
</evidence>
<keyword evidence="5" id="KW-0274">FAD</keyword>
<evidence type="ECO:0000256" key="9">
    <source>
        <dbReference type="SAM" id="SignalP"/>
    </source>
</evidence>
<dbReference type="Pfam" id="PF13450">
    <property type="entry name" value="NAD_binding_8"/>
    <property type="match status" value="1"/>
</dbReference>
<keyword evidence="7" id="KW-0325">Glycoprotein</keyword>
<dbReference type="Proteomes" id="UP000276991">
    <property type="component" value="Unassembled WGS sequence"/>
</dbReference>
<dbReference type="Pfam" id="PF13431">
    <property type="entry name" value="TPR_17"/>
    <property type="match status" value="1"/>
</dbReference>
<dbReference type="Gene3D" id="3.50.50.60">
    <property type="entry name" value="FAD/NAD(P)-binding domain"/>
    <property type="match status" value="1"/>
</dbReference>
<evidence type="ECO:0000256" key="8">
    <source>
        <dbReference type="PROSITE-ProRule" id="PRU00339"/>
    </source>
</evidence>
<evidence type="ECO:0000256" key="5">
    <source>
        <dbReference type="ARBA" id="ARBA00022827"/>
    </source>
</evidence>
<evidence type="ECO:0000256" key="3">
    <source>
        <dbReference type="ARBA" id="ARBA00022630"/>
    </source>
</evidence>
<dbReference type="PANTHER" id="PTHR15944:SF0">
    <property type="entry name" value="PRENYLCYSTEINE LYASE DOMAIN-CONTAINING PROTEIN"/>
    <property type="match status" value="1"/>
</dbReference>
<dbReference type="EMBL" id="UPTC01000666">
    <property type="protein sequence ID" value="VBB29664.1"/>
    <property type="molecule type" value="Genomic_DNA"/>
</dbReference>
<feature type="chain" id="PRO_5033827860" description="Prenylcysteine lyase domain-containing protein" evidence="9">
    <location>
        <begin position="20"/>
        <end position="1084"/>
    </location>
</feature>
<dbReference type="GO" id="GO:0030328">
    <property type="term" value="P:prenylcysteine catabolic process"/>
    <property type="evidence" value="ECO:0007669"/>
    <property type="project" value="InterPro"/>
</dbReference>
<keyword evidence="8" id="KW-0802">TPR repeat</keyword>
<evidence type="ECO:0000313" key="11">
    <source>
        <dbReference type="EMBL" id="VBB28949.1"/>
    </source>
</evidence>
<accession>A0A498SC23</accession>
<feature type="repeat" description="TPR" evidence="8">
    <location>
        <begin position="1010"/>
        <end position="1043"/>
    </location>
</feature>
<feature type="repeat" description="TPR" evidence="8">
    <location>
        <begin position="861"/>
        <end position="894"/>
    </location>
</feature>
<proteinExistence type="inferred from homology"/>
<keyword evidence="3" id="KW-0285">Flavoprotein</keyword>
<keyword evidence="13" id="KW-1185">Reference proteome</keyword>
<dbReference type="GO" id="GO:0030327">
    <property type="term" value="P:prenylated protein catabolic process"/>
    <property type="evidence" value="ECO:0007669"/>
    <property type="project" value="TreeGrafter"/>
</dbReference>
<dbReference type="PANTHER" id="PTHR15944">
    <property type="entry name" value="FARNESYLCYSTEINE LYASE"/>
    <property type="match status" value="1"/>
</dbReference>
<comment type="similarity">
    <text evidence="2">Belongs to the prenylcysteine oxidase family.</text>
</comment>
<dbReference type="SUPFAM" id="SSF48452">
    <property type="entry name" value="TPR-like"/>
    <property type="match status" value="1"/>
</dbReference>
<evidence type="ECO:0000256" key="7">
    <source>
        <dbReference type="ARBA" id="ARBA00023180"/>
    </source>
</evidence>
<feature type="domain" description="Prenylcysteine lyase" evidence="10">
    <location>
        <begin position="121"/>
        <end position="496"/>
    </location>
</feature>
<evidence type="ECO:0000256" key="6">
    <source>
        <dbReference type="ARBA" id="ARBA00023002"/>
    </source>
</evidence>
<comment type="cofactor">
    <cofactor evidence="1">
        <name>FAD</name>
        <dbReference type="ChEBI" id="CHEBI:57692"/>
    </cofactor>
</comment>
<protein>
    <recommendedName>
        <fullName evidence="10">Prenylcysteine lyase domain-containing protein</fullName>
    </recommendedName>
</protein>
<dbReference type="PROSITE" id="PS50005">
    <property type="entry name" value="TPR"/>
    <property type="match status" value="3"/>
</dbReference>
<sequence>MFSLLPAFILFLIFPSGISLKVAIIGGGIGGASSAYFLRTLAPSETNIEIHLFNQGSIGGRLTTVQMQYNGEERIFEAGGTILHPANLYFKNWIEKFGLHKNKPHENGIMGIWNGEEFVFLKSSWYLITFYRLLKRYGFDLLKGHFEISSLLSDFENIYAMLESFDTVSILISQGRSFDTVDAMVTAMSIRLSKLVNRTMKEDLANSGYHYPFIMEFANAALNCNYGQSVKEMRAFAGFVGLAGFVSGLYSVNGSNKLIVEKLIDYSKIKLISAEVAAISKRNDQFVLYGSDGQELDTNYNYVIVAVPLHQKQQIQIEGVNWEGQRGKFKQITATFVEVLFGSYVTSYARISSFRFRFAASGSLRASHWSLSKNDMLTAVISCNNSLSYNAIAQILPVDYQESESLPRTDSNKIWKIFSSKNLTDSDLSLYFSEIKNIKRVSFLAYPEYKKYPADRPKFRLTKNICFVNAIEWLASAIEMSAIGGRNCINMLLRDFELIEINKSTKTKLYLLQKNGGKELGQYAMGKMVRCWWSMYCKWCRSLVTINGSKNGVRPTASVAPYPVLFPGMQSSKEVKDKGNEYFKQCSYRKATEAFTEAINLCPPEYKSHLAVCYQNRAAAYDRLGDPERSIMDCTKALELDPLYFKAVVRRAKAYLSLGRPEEALDDLTCAFVMNPEASESLKTDVDSAVALAAASLVEHVKNTRESVPVRDELVLLWRSSYVNDPILHDLKEESHSLSPYHQALEAIRQRHYEEVIPLIENDLRIQHSDPNHLNVTFILRDYILQARFALMKENVTSLKKTLAAFDHMWNTLSEDSRCEITNKRFRSMYHILLAAWKILEHCSDVESEFNHAVEIDQTNVDIYLGAALLLSENGQLQEAIDYLDQLNKIDPAHHLVKHMRANCKMALKASVGDVGGAVACMAKVDQLLQMNQNADPVLYLITGRLYYAAQNKELAKASFKKAAEGIPDYAAPMFYLAMVEAEEMEGSPNQMAVLESKMKICLEREKANPDALAILAKIAFQKQQLDEALRLYEQCIEVCPVHTNEASLLPAVTDYVQIRSLRKAVETLQRTTALPVDASCSVR</sequence>
<dbReference type="InterPro" id="IPR019734">
    <property type="entry name" value="TPR_rpt"/>
</dbReference>
<evidence type="ECO:0000256" key="4">
    <source>
        <dbReference type="ARBA" id="ARBA00022729"/>
    </source>
</evidence>
<dbReference type="STRING" id="6277.A0A498SC23"/>